<proteinExistence type="predicted"/>
<organism evidence="1 2">
    <name type="scientific">Erwinia amylovora NBRC 12687 = CFBP 1232</name>
    <dbReference type="NCBI Taxonomy" id="1219359"/>
    <lineage>
        <taxon>Bacteria</taxon>
        <taxon>Pseudomonadati</taxon>
        <taxon>Pseudomonadota</taxon>
        <taxon>Gammaproteobacteria</taxon>
        <taxon>Enterobacterales</taxon>
        <taxon>Erwiniaceae</taxon>
        <taxon>Erwinia</taxon>
    </lineage>
</organism>
<comment type="caution">
    <text evidence="1">The sequence shown here is derived from an EMBL/GenBank/DDBJ whole genome shotgun (WGS) entry which is preliminary data.</text>
</comment>
<accession>A0A830ZXP9</accession>
<reference evidence="1 2" key="2">
    <citation type="submission" date="2013-04" db="EMBL/GenBank/DDBJ databases">
        <title>Comparative genomics of 12 strains of Erwinia amylovora identifies a pan-genome with a large conserved core and provides insights into host specificity.</title>
        <authorList>
            <person name="Mann R.A."/>
            <person name="Smits T.H.M."/>
            <person name="Buehlmann A."/>
            <person name="Blom J."/>
            <person name="Goesmann A."/>
            <person name="Frey J.E."/>
            <person name="Plummer K.M."/>
            <person name="Beer S.V."/>
            <person name="Luck J."/>
            <person name="Duffy B."/>
            <person name="Rodoni B."/>
        </authorList>
    </citation>
    <scope>NUCLEOTIDE SEQUENCE [LARGE SCALE GENOMIC DNA]</scope>
    <source>
        <strain evidence="2">CFBP 1232</strain>
    </source>
</reference>
<dbReference type="EMBL" id="CAPB01000008">
    <property type="protein sequence ID" value="CCO93053.1"/>
    <property type="molecule type" value="Genomic_DNA"/>
</dbReference>
<gene>
    <name evidence="1" type="ORF">BN437_1101</name>
</gene>
<dbReference type="AlphaFoldDB" id="A0A830ZXP9"/>
<sequence>MEICAGFVLLSINGMGLCPANFALQSADIQGLHPDDVLSYWFCQYAH</sequence>
<name>A0A830ZXP9_ERWAM</name>
<reference evidence="1 2" key="1">
    <citation type="submission" date="2012-11" db="EMBL/GenBank/DDBJ databases">
        <authorList>
            <person name="Linke B."/>
        </authorList>
    </citation>
    <scope>NUCLEOTIDE SEQUENCE [LARGE SCALE GENOMIC DNA]</scope>
    <source>
        <strain evidence="2">CFBP 1232</strain>
    </source>
</reference>
<evidence type="ECO:0000313" key="1">
    <source>
        <dbReference type="EMBL" id="CCO93053.1"/>
    </source>
</evidence>
<evidence type="ECO:0000313" key="2">
    <source>
        <dbReference type="Proteomes" id="UP000013111"/>
    </source>
</evidence>
<dbReference type="Proteomes" id="UP000013111">
    <property type="component" value="Unassembled WGS sequence"/>
</dbReference>
<protein>
    <submittedName>
        <fullName evidence="1">Uncharacterized protein</fullName>
    </submittedName>
</protein>